<dbReference type="InterPro" id="IPR018247">
    <property type="entry name" value="EF_Hand_1_Ca_BS"/>
</dbReference>
<dbReference type="Proteomes" id="UP001176961">
    <property type="component" value="Unassembled WGS sequence"/>
</dbReference>
<organism evidence="6 7">
    <name type="scientific">Cylicocyclus nassatus</name>
    <name type="common">Nematode worm</name>
    <dbReference type="NCBI Taxonomy" id="53992"/>
    <lineage>
        <taxon>Eukaryota</taxon>
        <taxon>Metazoa</taxon>
        <taxon>Ecdysozoa</taxon>
        <taxon>Nematoda</taxon>
        <taxon>Chromadorea</taxon>
        <taxon>Rhabditida</taxon>
        <taxon>Rhabditina</taxon>
        <taxon>Rhabditomorpha</taxon>
        <taxon>Strongyloidea</taxon>
        <taxon>Strongylidae</taxon>
        <taxon>Cylicocyclus</taxon>
    </lineage>
</organism>
<dbReference type="CDD" id="cd00051">
    <property type="entry name" value="EFh"/>
    <property type="match status" value="2"/>
</dbReference>
<dbReference type="GO" id="GO:0005509">
    <property type="term" value="F:calcium ion binding"/>
    <property type="evidence" value="ECO:0007669"/>
    <property type="project" value="InterPro"/>
</dbReference>
<dbReference type="PROSITE" id="PS00018">
    <property type="entry name" value="EF_HAND_1"/>
    <property type="match status" value="4"/>
</dbReference>
<dbReference type="FunFam" id="1.10.238.10:FF:000500">
    <property type="entry name" value="CALmodulin related genes"/>
    <property type="match status" value="1"/>
</dbReference>
<dbReference type="Pfam" id="PF13499">
    <property type="entry name" value="EF-hand_7"/>
    <property type="match status" value="2"/>
</dbReference>
<dbReference type="InterPro" id="IPR050145">
    <property type="entry name" value="Centrin_CML-like"/>
</dbReference>
<gene>
    <name evidence="6" type="ORF">CYNAS_LOCUS17410</name>
</gene>
<evidence type="ECO:0000256" key="1">
    <source>
        <dbReference type="ARBA" id="ARBA00022723"/>
    </source>
</evidence>
<sequence>MECIRESELREMFREFDKNGDGKITKEELQLALMQLGEKPSSSKVDAIISQADADGNGCIEIDEFLQVLRRQLLSPREERELKEVFEVFDKDADGFISISDLIHLMHSLGEALSESMARDMIREGDYDHDGMISFNEFVTLIKGPRRFDEFAYKAPTNVIYVPQSTAYGNPDTSRYQLIAVPQFAELSPNMQFVDDTLISEEGQLAGGGYDPYGRRMHRRRYGVQPPRAVERSHRAMVQMSGMQSGSQTDTQSSNRINTEPPADAEPSNMGAPNTENEVNHENEQINMFTPAPDSMLTPSPDSKKGDLEMAYQTRNETEPEQPPLDVEPQGPQLQRNETVPERPPLDVELQRPQLQRLKCSVF</sequence>
<comment type="caution">
    <text evidence="6">The sequence shown here is derived from an EMBL/GenBank/DDBJ whole genome shotgun (WGS) entry which is preliminary data.</text>
</comment>
<dbReference type="InterPro" id="IPR011992">
    <property type="entry name" value="EF-hand-dom_pair"/>
</dbReference>
<keyword evidence="2" id="KW-0677">Repeat</keyword>
<keyword evidence="7" id="KW-1185">Reference proteome</keyword>
<evidence type="ECO:0000256" key="3">
    <source>
        <dbReference type="ARBA" id="ARBA00022837"/>
    </source>
</evidence>
<reference evidence="6" key="1">
    <citation type="submission" date="2023-07" db="EMBL/GenBank/DDBJ databases">
        <authorList>
            <consortium name="CYATHOMIX"/>
        </authorList>
    </citation>
    <scope>NUCLEOTIDE SEQUENCE</scope>
    <source>
        <strain evidence="6">N/A</strain>
    </source>
</reference>
<dbReference type="Gene3D" id="1.10.238.10">
    <property type="entry name" value="EF-hand"/>
    <property type="match status" value="2"/>
</dbReference>
<evidence type="ECO:0000256" key="4">
    <source>
        <dbReference type="SAM" id="MobiDB-lite"/>
    </source>
</evidence>
<accession>A0AA36H824</accession>
<dbReference type="PANTHER" id="PTHR23050">
    <property type="entry name" value="CALCIUM BINDING PROTEIN"/>
    <property type="match status" value="1"/>
</dbReference>
<keyword evidence="1" id="KW-0479">Metal-binding</keyword>
<evidence type="ECO:0000259" key="5">
    <source>
        <dbReference type="PROSITE" id="PS50222"/>
    </source>
</evidence>
<feature type="domain" description="EF-hand" evidence="5">
    <location>
        <begin position="113"/>
        <end position="148"/>
    </location>
</feature>
<dbReference type="EMBL" id="CATQJL010000316">
    <property type="protein sequence ID" value="CAJ0605427.1"/>
    <property type="molecule type" value="Genomic_DNA"/>
</dbReference>
<dbReference type="PROSITE" id="PS50222">
    <property type="entry name" value="EF_HAND_2"/>
    <property type="match status" value="4"/>
</dbReference>
<feature type="region of interest" description="Disordered" evidence="4">
    <location>
        <begin position="225"/>
        <end position="277"/>
    </location>
</feature>
<dbReference type="SMART" id="SM00054">
    <property type="entry name" value="EFh"/>
    <property type="match status" value="4"/>
</dbReference>
<dbReference type="FunFam" id="1.10.238.10:FF:000336">
    <property type="entry name" value="HLH domain-containing protein"/>
    <property type="match status" value="1"/>
</dbReference>
<evidence type="ECO:0000313" key="6">
    <source>
        <dbReference type="EMBL" id="CAJ0605427.1"/>
    </source>
</evidence>
<feature type="domain" description="EF-hand" evidence="5">
    <location>
        <begin position="77"/>
        <end position="112"/>
    </location>
</feature>
<name>A0AA36H824_CYLNA</name>
<dbReference type="AlphaFoldDB" id="A0AA36H824"/>
<feature type="domain" description="EF-hand" evidence="5">
    <location>
        <begin position="4"/>
        <end position="39"/>
    </location>
</feature>
<dbReference type="InterPro" id="IPR002048">
    <property type="entry name" value="EF_hand_dom"/>
</dbReference>
<proteinExistence type="predicted"/>
<dbReference type="SUPFAM" id="SSF47473">
    <property type="entry name" value="EF-hand"/>
    <property type="match status" value="1"/>
</dbReference>
<feature type="domain" description="EF-hand" evidence="5">
    <location>
        <begin position="40"/>
        <end position="75"/>
    </location>
</feature>
<keyword evidence="3" id="KW-0106">Calcium</keyword>
<evidence type="ECO:0000256" key="2">
    <source>
        <dbReference type="ARBA" id="ARBA00022737"/>
    </source>
</evidence>
<feature type="compositionally biased region" description="Polar residues" evidence="4">
    <location>
        <begin position="241"/>
        <end position="258"/>
    </location>
</feature>
<protein>
    <recommendedName>
        <fullName evidence="5">EF-hand domain-containing protein</fullName>
    </recommendedName>
</protein>
<feature type="region of interest" description="Disordered" evidence="4">
    <location>
        <begin position="289"/>
        <end position="347"/>
    </location>
</feature>
<evidence type="ECO:0000313" key="7">
    <source>
        <dbReference type="Proteomes" id="UP001176961"/>
    </source>
</evidence>